<keyword evidence="5" id="KW-0963">Cytoplasm</keyword>
<feature type="compositionally biased region" description="Polar residues" evidence="16">
    <location>
        <begin position="591"/>
        <end position="602"/>
    </location>
</feature>
<sequence>MRTLTAMEKYENLGLVGEGSYGMVMKCRHKETNQTVAIKKFIESEDDKMVKKIALREVRMLKQLRHENLVNLIEVFRRKKRLYLVFEFVDHTILDELERYPNGLEDNVVRRCMWQVLKGIDFCHNHNIIHRDIKPENILVSKSGIVKLCDFGFARTIAGPGEIYTDYVATRWYRAPELLVGDTKYGKAVDIWALGCLQAEMCTGEPLFPGDSDIDQLYHIIKCFGNLIQRHKEVFMKNPLFVGMRLPEVRNVEPLEKRFPSLTGLSVTVMKSCLHLDPDERPTCSQLLRHDFFKKDGFDEKFPSELRVKIAKEFDCNPLLRPSGEEKEGGGEEKKKSKKSKKDQSHSHSDKEREREKYKKRHSDADRHKISSTPPDVSDKHPKVSSEGHRKYSDASDPHKKTSSKTGSGSPIPTITPTSKMLPSTVTASHNSSSNPPLQSQGGSSSQAPISTINVGTIGASKGSHTSNNTSGPPHLRASDKVKKGTTNTYYKKPAQPPPAHHSTSMTTPVQSEKTMLHERTLQFDVLMASQRKSKGTSSPKLEREITHLPNLAGLDVDSNKRSDKKPKIKKSQHTPMPHIGLHNDPGHSGANGSHLNQSSSADDFREHNLPAV</sequence>
<dbReference type="InterPro" id="IPR008271">
    <property type="entry name" value="Ser/Thr_kinase_AS"/>
</dbReference>
<evidence type="ECO:0000256" key="13">
    <source>
        <dbReference type="ARBA" id="ARBA00047811"/>
    </source>
</evidence>
<evidence type="ECO:0000256" key="14">
    <source>
        <dbReference type="ARBA" id="ARBA00048367"/>
    </source>
</evidence>
<dbReference type="PROSITE" id="PS00108">
    <property type="entry name" value="PROTEIN_KINASE_ST"/>
    <property type="match status" value="1"/>
</dbReference>
<feature type="region of interest" description="Disordered" evidence="16">
    <location>
        <begin position="318"/>
        <end position="613"/>
    </location>
</feature>
<evidence type="ECO:0000256" key="7">
    <source>
        <dbReference type="ARBA" id="ARBA00022679"/>
    </source>
</evidence>
<keyword evidence="11" id="KW-0539">Nucleus</keyword>
<evidence type="ECO:0000256" key="16">
    <source>
        <dbReference type="SAM" id="MobiDB-lite"/>
    </source>
</evidence>
<comment type="catalytic activity">
    <reaction evidence="13">
        <text>L-threonyl-[protein] + ATP = O-phospho-L-threonyl-[protein] + ADP + H(+)</text>
        <dbReference type="Rhea" id="RHEA:46608"/>
        <dbReference type="Rhea" id="RHEA-COMP:11060"/>
        <dbReference type="Rhea" id="RHEA-COMP:11605"/>
        <dbReference type="ChEBI" id="CHEBI:15378"/>
        <dbReference type="ChEBI" id="CHEBI:30013"/>
        <dbReference type="ChEBI" id="CHEBI:30616"/>
        <dbReference type="ChEBI" id="CHEBI:61977"/>
        <dbReference type="ChEBI" id="CHEBI:456216"/>
        <dbReference type="EC" id="2.7.11.22"/>
    </reaction>
</comment>
<dbReference type="GO" id="GO:0005524">
    <property type="term" value="F:ATP binding"/>
    <property type="evidence" value="ECO:0007669"/>
    <property type="project" value="UniProtKB-UniRule"/>
</dbReference>
<comment type="similarity">
    <text evidence="3">Belongs to the protein kinase superfamily. CMGC Ser/Thr protein kinase family. CDC2/CDKX subfamily.</text>
</comment>
<evidence type="ECO:0000259" key="17">
    <source>
        <dbReference type="PROSITE" id="PS50011"/>
    </source>
</evidence>
<comment type="catalytic activity">
    <reaction evidence="14">
        <text>L-seryl-[protein] + ATP = O-phospho-L-seryl-[protein] + ADP + H(+)</text>
        <dbReference type="Rhea" id="RHEA:17989"/>
        <dbReference type="Rhea" id="RHEA-COMP:9863"/>
        <dbReference type="Rhea" id="RHEA-COMP:11604"/>
        <dbReference type="ChEBI" id="CHEBI:15378"/>
        <dbReference type="ChEBI" id="CHEBI:29999"/>
        <dbReference type="ChEBI" id="CHEBI:30616"/>
        <dbReference type="ChEBI" id="CHEBI:83421"/>
        <dbReference type="ChEBI" id="CHEBI:456216"/>
        <dbReference type="EC" id="2.7.11.22"/>
    </reaction>
</comment>
<feature type="domain" description="Protein kinase" evidence="17">
    <location>
        <begin position="10"/>
        <end position="293"/>
    </location>
</feature>
<dbReference type="RefSeq" id="XP_038060149.1">
    <property type="nucleotide sequence ID" value="XM_038204221.1"/>
</dbReference>
<dbReference type="SMART" id="SM00220">
    <property type="entry name" value="S_TKc"/>
    <property type="match status" value="1"/>
</dbReference>
<evidence type="ECO:0000256" key="12">
    <source>
        <dbReference type="ARBA" id="ARBA00039642"/>
    </source>
</evidence>
<dbReference type="CDD" id="cd07846">
    <property type="entry name" value="STKc_CDKL2_3"/>
    <property type="match status" value="1"/>
</dbReference>
<dbReference type="AlphaFoldDB" id="A0A914A9R1"/>
<evidence type="ECO:0000256" key="5">
    <source>
        <dbReference type="ARBA" id="ARBA00022490"/>
    </source>
</evidence>
<feature type="compositionally biased region" description="Basic and acidic residues" evidence="16">
    <location>
        <begin position="377"/>
        <end position="400"/>
    </location>
</feature>
<dbReference type="Proteomes" id="UP000887568">
    <property type="component" value="Unplaced"/>
</dbReference>
<dbReference type="FunFam" id="1.10.510.10:FF:000261">
    <property type="entry name" value="cyclin-dependent kinase-like 2 isoform X2"/>
    <property type="match status" value="1"/>
</dbReference>
<dbReference type="GO" id="GO:0005737">
    <property type="term" value="C:cytoplasm"/>
    <property type="evidence" value="ECO:0007669"/>
    <property type="project" value="UniProtKB-SubCell"/>
</dbReference>
<dbReference type="SUPFAM" id="SSF56112">
    <property type="entry name" value="Protein kinase-like (PK-like)"/>
    <property type="match status" value="1"/>
</dbReference>
<dbReference type="GO" id="GO:0004693">
    <property type="term" value="F:cyclin-dependent protein serine/threonine kinase activity"/>
    <property type="evidence" value="ECO:0007669"/>
    <property type="project" value="UniProtKB-EC"/>
</dbReference>
<name>A0A914A9R1_PATMI</name>
<feature type="compositionally biased region" description="Low complexity" evidence="16">
    <location>
        <begin position="429"/>
        <end position="446"/>
    </location>
</feature>
<evidence type="ECO:0000256" key="4">
    <source>
        <dbReference type="ARBA" id="ARBA00012425"/>
    </source>
</evidence>
<dbReference type="GeneID" id="119731167"/>
<dbReference type="FunFam" id="3.30.200.20:FF:000049">
    <property type="entry name" value="cyclin-dependent kinase-like 1 isoform X1"/>
    <property type="match status" value="1"/>
</dbReference>
<evidence type="ECO:0000256" key="15">
    <source>
        <dbReference type="PROSITE-ProRule" id="PRU10141"/>
    </source>
</evidence>
<evidence type="ECO:0000256" key="11">
    <source>
        <dbReference type="ARBA" id="ARBA00023242"/>
    </source>
</evidence>
<dbReference type="OMA" id="NINHYNA"/>
<evidence type="ECO:0000256" key="9">
    <source>
        <dbReference type="ARBA" id="ARBA00022777"/>
    </source>
</evidence>
<protein>
    <recommendedName>
        <fullName evidence="12">Cyclin-dependent kinase-like 2</fullName>
        <ecNumber evidence="4">2.7.11.22</ecNumber>
    </recommendedName>
</protein>
<dbReference type="GO" id="GO:0005634">
    <property type="term" value="C:nucleus"/>
    <property type="evidence" value="ECO:0007669"/>
    <property type="project" value="UniProtKB-SubCell"/>
</dbReference>
<dbReference type="PROSITE" id="PS50011">
    <property type="entry name" value="PROTEIN_KINASE_DOM"/>
    <property type="match status" value="1"/>
</dbReference>
<evidence type="ECO:0000313" key="18">
    <source>
        <dbReference type="EnsemblMetazoa" id="XP_038060149.1"/>
    </source>
</evidence>
<dbReference type="InterPro" id="IPR017441">
    <property type="entry name" value="Protein_kinase_ATP_BS"/>
</dbReference>
<dbReference type="Gene3D" id="3.30.200.20">
    <property type="entry name" value="Phosphorylase Kinase, domain 1"/>
    <property type="match status" value="1"/>
</dbReference>
<dbReference type="EnsemblMetazoa" id="XM_038204221.1">
    <property type="protein sequence ID" value="XP_038060149.1"/>
    <property type="gene ID" value="LOC119731167"/>
</dbReference>
<keyword evidence="6" id="KW-0723">Serine/threonine-protein kinase</keyword>
<dbReference type="PANTHER" id="PTHR24056">
    <property type="entry name" value="CELL DIVISION PROTEIN KINASE"/>
    <property type="match status" value="1"/>
</dbReference>
<evidence type="ECO:0000256" key="2">
    <source>
        <dbReference type="ARBA" id="ARBA00004496"/>
    </source>
</evidence>
<dbReference type="InterPro" id="IPR050108">
    <property type="entry name" value="CDK"/>
</dbReference>
<feature type="compositionally biased region" description="Basic and acidic residues" evidence="16">
    <location>
        <begin position="603"/>
        <end position="613"/>
    </location>
</feature>
<dbReference type="Pfam" id="PF00069">
    <property type="entry name" value="Pkinase"/>
    <property type="match status" value="1"/>
</dbReference>
<keyword evidence="7" id="KW-0808">Transferase</keyword>
<organism evidence="18 19">
    <name type="scientific">Patiria miniata</name>
    <name type="common">Bat star</name>
    <name type="synonym">Asterina miniata</name>
    <dbReference type="NCBI Taxonomy" id="46514"/>
    <lineage>
        <taxon>Eukaryota</taxon>
        <taxon>Metazoa</taxon>
        <taxon>Echinodermata</taxon>
        <taxon>Eleutherozoa</taxon>
        <taxon>Asterozoa</taxon>
        <taxon>Asteroidea</taxon>
        <taxon>Valvatacea</taxon>
        <taxon>Valvatida</taxon>
        <taxon>Asterinidae</taxon>
        <taxon>Patiria</taxon>
    </lineage>
</organism>
<dbReference type="CTD" id="8999"/>
<dbReference type="InterPro" id="IPR000719">
    <property type="entry name" value="Prot_kinase_dom"/>
</dbReference>
<dbReference type="PANTHER" id="PTHR24056:SF400">
    <property type="entry name" value="KINASE, PUTATIVE-RELATED"/>
    <property type="match status" value="1"/>
</dbReference>
<feature type="compositionally biased region" description="Basic and acidic residues" evidence="16">
    <location>
        <begin position="323"/>
        <end position="335"/>
    </location>
</feature>
<evidence type="ECO:0000256" key="8">
    <source>
        <dbReference type="ARBA" id="ARBA00022741"/>
    </source>
</evidence>
<keyword evidence="10 15" id="KW-0067">ATP-binding</keyword>
<dbReference type="EC" id="2.7.11.22" evidence="4"/>
<keyword evidence="19" id="KW-1185">Reference proteome</keyword>
<evidence type="ECO:0000256" key="6">
    <source>
        <dbReference type="ARBA" id="ARBA00022527"/>
    </source>
</evidence>
<evidence type="ECO:0000313" key="19">
    <source>
        <dbReference type="Proteomes" id="UP000887568"/>
    </source>
</evidence>
<feature type="compositionally biased region" description="Polar residues" evidence="16">
    <location>
        <begin position="411"/>
        <end position="428"/>
    </location>
</feature>
<dbReference type="PROSITE" id="PS00107">
    <property type="entry name" value="PROTEIN_KINASE_ATP"/>
    <property type="match status" value="1"/>
</dbReference>
<dbReference type="OrthoDB" id="548217at2759"/>
<keyword evidence="8 15" id="KW-0547">Nucleotide-binding</keyword>
<evidence type="ECO:0000256" key="1">
    <source>
        <dbReference type="ARBA" id="ARBA00004123"/>
    </source>
</evidence>
<dbReference type="Gene3D" id="1.10.510.10">
    <property type="entry name" value="Transferase(Phosphotransferase) domain 1"/>
    <property type="match status" value="1"/>
</dbReference>
<accession>A0A914A9R1</accession>
<comment type="subcellular location">
    <subcellularLocation>
        <location evidence="2">Cytoplasm</location>
    </subcellularLocation>
    <subcellularLocation>
        <location evidence="1">Nucleus</location>
    </subcellularLocation>
</comment>
<feature type="binding site" evidence="15">
    <location>
        <position position="40"/>
    </location>
    <ligand>
        <name>ATP</name>
        <dbReference type="ChEBI" id="CHEBI:30616"/>
    </ligand>
</feature>
<proteinExistence type="inferred from homology"/>
<feature type="compositionally biased region" description="Polar residues" evidence="16">
    <location>
        <begin position="463"/>
        <end position="472"/>
    </location>
</feature>
<evidence type="ECO:0000256" key="3">
    <source>
        <dbReference type="ARBA" id="ARBA00006485"/>
    </source>
</evidence>
<keyword evidence="9" id="KW-0418">Kinase</keyword>
<reference evidence="18" key="1">
    <citation type="submission" date="2022-11" db="UniProtKB">
        <authorList>
            <consortium name="EnsemblMetazoa"/>
        </authorList>
    </citation>
    <scope>IDENTIFICATION</scope>
</reference>
<evidence type="ECO:0000256" key="10">
    <source>
        <dbReference type="ARBA" id="ARBA00022840"/>
    </source>
</evidence>
<feature type="compositionally biased region" description="Basic residues" evidence="16">
    <location>
        <begin position="563"/>
        <end position="573"/>
    </location>
</feature>
<dbReference type="InterPro" id="IPR011009">
    <property type="entry name" value="Kinase-like_dom_sf"/>
</dbReference>
<feature type="compositionally biased region" description="Polar residues" evidence="16">
    <location>
        <begin position="502"/>
        <end position="514"/>
    </location>
</feature>
<feature type="compositionally biased region" description="Basic and acidic residues" evidence="16">
    <location>
        <begin position="342"/>
        <end position="369"/>
    </location>
</feature>